<dbReference type="Proteomes" id="UP000311713">
    <property type="component" value="Unassembled WGS sequence"/>
</dbReference>
<dbReference type="AlphaFoldDB" id="A0A5C4UWV1"/>
<keyword evidence="2" id="KW-1185">Reference proteome</keyword>
<name>A0A5C4UWV1_9ACTN</name>
<sequence>MAGGRWLVVSGQWSVVSGQWSVVSGQWSVVSRRLLSGEVVGQVVGEVDRRGGQLVRRGGLVKWSSGQAPVRCWSGPVLACPRGWSGTGRRPLR</sequence>
<proteinExistence type="predicted"/>
<organism evidence="1 2">
    <name type="scientific">Streptomyces sedi</name>
    <dbReference type="NCBI Taxonomy" id="555059"/>
    <lineage>
        <taxon>Bacteria</taxon>
        <taxon>Bacillati</taxon>
        <taxon>Actinomycetota</taxon>
        <taxon>Actinomycetes</taxon>
        <taxon>Kitasatosporales</taxon>
        <taxon>Streptomycetaceae</taxon>
        <taxon>Streptomyces</taxon>
    </lineage>
</organism>
<comment type="caution">
    <text evidence="1">The sequence shown here is derived from an EMBL/GenBank/DDBJ whole genome shotgun (WGS) entry which is preliminary data.</text>
</comment>
<evidence type="ECO:0000313" key="2">
    <source>
        <dbReference type="Proteomes" id="UP000311713"/>
    </source>
</evidence>
<protein>
    <submittedName>
        <fullName evidence="1">Uncharacterized protein</fullName>
    </submittedName>
</protein>
<evidence type="ECO:0000313" key="1">
    <source>
        <dbReference type="EMBL" id="TNM28160.1"/>
    </source>
</evidence>
<accession>A0A5C4UWV1</accession>
<gene>
    <name evidence="1" type="ORF">FH715_18535</name>
</gene>
<dbReference type="EMBL" id="VDGT01000014">
    <property type="protein sequence ID" value="TNM28160.1"/>
    <property type="molecule type" value="Genomic_DNA"/>
</dbReference>
<reference evidence="1 2" key="1">
    <citation type="submission" date="2019-06" db="EMBL/GenBank/DDBJ databases">
        <title>Draft genome of Streptomyces sedi sp. JCM16909.</title>
        <authorList>
            <person name="Klykleung N."/>
            <person name="Tanasupawat S."/>
            <person name="Kudo T."/>
            <person name="Yuki M."/>
            <person name="Ohkuma M."/>
        </authorList>
    </citation>
    <scope>NUCLEOTIDE SEQUENCE [LARGE SCALE GENOMIC DNA]</scope>
    <source>
        <strain evidence="1 2">JCM 16909</strain>
    </source>
</reference>